<protein>
    <submittedName>
        <fullName evidence="1">Type I-U CRISPR-associated protein Cas5/Cas6</fullName>
    </submittedName>
</protein>
<name>A0AAQ0LV64_BIFPS</name>
<evidence type="ECO:0000313" key="1">
    <source>
        <dbReference type="EMBL" id="RHL96916.1"/>
    </source>
</evidence>
<comment type="caution">
    <text evidence="1">The sequence shown here is derived from an EMBL/GenBank/DDBJ whole genome shotgun (WGS) entry which is preliminary data.</text>
</comment>
<dbReference type="InterPro" id="IPR019089">
    <property type="entry name" value="Cas_GSU0054"/>
</dbReference>
<evidence type="ECO:0000313" key="2">
    <source>
        <dbReference type="Proteomes" id="UP000285613"/>
    </source>
</evidence>
<sequence length="295" mass="33414">MTVLWREVAVSESEYVGWAVALHRFLVKQWGVDPAPSLVGKYVSGIKRPANNVAIQILDSELKSSYGIQLRDDVARKLPGFLIMLPKDMPQHDMQKLYDVCKRSKGKTLYFSQAVPKLRLGESALIDAEHLWKPVSVDFVRYWMPRPLAIAETRPIPDPKKKRHWRAAESMYLALGHVWRDKYVPNDIQGTRESRYWETVDAVADQSSNFRIFDCRRVSRVNMIDYAHHTNSSNVLRAMSALIAISDGEGSLDCAALAVGQSRHLGGGFLVPLDFPKNMIVPDGHFEKGVPSWLK</sequence>
<organism evidence="1 2">
    <name type="scientific">Bifidobacterium pseudocatenulatum</name>
    <dbReference type="NCBI Taxonomy" id="28026"/>
    <lineage>
        <taxon>Bacteria</taxon>
        <taxon>Bacillati</taxon>
        <taxon>Actinomycetota</taxon>
        <taxon>Actinomycetes</taxon>
        <taxon>Bifidobacteriales</taxon>
        <taxon>Bifidobacteriaceae</taxon>
        <taxon>Bifidobacterium</taxon>
    </lineage>
</organism>
<dbReference type="NCBIfam" id="TIGR02165">
    <property type="entry name" value="cas5_6_GSU0054"/>
    <property type="match status" value="1"/>
</dbReference>
<accession>A0AAQ0LV64</accession>
<dbReference type="AlphaFoldDB" id="A0AAQ0LV64"/>
<reference evidence="1 2" key="1">
    <citation type="submission" date="2018-08" db="EMBL/GenBank/DDBJ databases">
        <title>A genome reference for cultivated species of the human gut microbiota.</title>
        <authorList>
            <person name="Zou Y."/>
            <person name="Xue W."/>
            <person name="Luo G."/>
        </authorList>
    </citation>
    <scope>NUCLEOTIDE SEQUENCE [LARGE SCALE GENOMIC DNA]</scope>
    <source>
        <strain evidence="1 2">AF36-12AT</strain>
    </source>
</reference>
<dbReference type="Proteomes" id="UP000285613">
    <property type="component" value="Unassembled WGS sequence"/>
</dbReference>
<dbReference type="EMBL" id="QRPH01000002">
    <property type="protein sequence ID" value="RHL96916.1"/>
    <property type="molecule type" value="Genomic_DNA"/>
</dbReference>
<gene>
    <name evidence="1" type="primary">cas5u6u</name>
    <name evidence="1" type="ORF">DWZ91_02590</name>
</gene>
<proteinExistence type="predicted"/>